<dbReference type="PANTHER" id="PTHR15239">
    <property type="entry name" value="NUCLEAR EXPORT MEDIATOR FACTOR NEMF"/>
    <property type="match status" value="1"/>
</dbReference>
<protein>
    <submittedName>
        <fullName evidence="1">NFACT family protein</fullName>
    </submittedName>
</protein>
<dbReference type="EMBL" id="DVNF01000105">
    <property type="protein sequence ID" value="HIU60451.1"/>
    <property type="molecule type" value="Genomic_DNA"/>
</dbReference>
<dbReference type="Gene3D" id="2.30.310.10">
    <property type="entry name" value="ibrinogen binding protein from staphylococcus aureus domain"/>
    <property type="match status" value="1"/>
</dbReference>
<feature type="non-terminal residue" evidence="1">
    <location>
        <position position="418"/>
    </location>
</feature>
<proteinExistence type="predicted"/>
<reference evidence="1" key="2">
    <citation type="journal article" date="2021" name="PeerJ">
        <title>Extensive microbial diversity within the chicken gut microbiome revealed by metagenomics and culture.</title>
        <authorList>
            <person name="Gilroy R."/>
            <person name="Ravi A."/>
            <person name="Getino M."/>
            <person name="Pursley I."/>
            <person name="Horton D.L."/>
            <person name="Alikhan N.F."/>
            <person name="Baker D."/>
            <person name="Gharbi K."/>
            <person name="Hall N."/>
            <person name="Watson M."/>
            <person name="Adriaenssens E.M."/>
            <person name="Foster-Nyarko E."/>
            <person name="Jarju S."/>
            <person name="Secka A."/>
            <person name="Antonio M."/>
            <person name="Oren A."/>
            <person name="Chaudhuri R.R."/>
            <person name="La Ragione R."/>
            <person name="Hildebrand F."/>
            <person name="Pallen M.J."/>
        </authorList>
    </citation>
    <scope>NUCLEOTIDE SEQUENCE</scope>
    <source>
        <strain evidence="1">18911</strain>
    </source>
</reference>
<dbReference type="GO" id="GO:0000049">
    <property type="term" value="F:tRNA binding"/>
    <property type="evidence" value="ECO:0007669"/>
    <property type="project" value="TreeGrafter"/>
</dbReference>
<accession>A0A9D1MHX8</accession>
<evidence type="ECO:0000313" key="1">
    <source>
        <dbReference type="EMBL" id="HIU60451.1"/>
    </source>
</evidence>
<organism evidence="1 2">
    <name type="scientific">Candidatus Stercoripulliclostridium merdigallinarum</name>
    <dbReference type="NCBI Taxonomy" id="2840951"/>
    <lineage>
        <taxon>Bacteria</taxon>
        <taxon>Bacillati</taxon>
        <taxon>Bacillota</taxon>
        <taxon>Clostridia</taxon>
        <taxon>Eubacteriales</taxon>
        <taxon>Candidatus Stercoripulliclostridium</taxon>
    </lineage>
</organism>
<dbReference type="GO" id="GO:0043023">
    <property type="term" value="F:ribosomal large subunit binding"/>
    <property type="evidence" value="ECO:0007669"/>
    <property type="project" value="TreeGrafter"/>
</dbReference>
<comment type="caution">
    <text evidence="1">The sequence shown here is derived from an EMBL/GenBank/DDBJ whole genome shotgun (WGS) entry which is preliminary data.</text>
</comment>
<dbReference type="AlphaFoldDB" id="A0A9D1MHX8"/>
<reference evidence="1" key="1">
    <citation type="submission" date="2020-10" db="EMBL/GenBank/DDBJ databases">
        <authorList>
            <person name="Gilroy R."/>
        </authorList>
    </citation>
    <scope>NUCLEOTIDE SEQUENCE</scope>
    <source>
        <strain evidence="1">18911</strain>
    </source>
</reference>
<name>A0A9D1MHX8_9FIRM</name>
<dbReference type="Proteomes" id="UP000824094">
    <property type="component" value="Unassembled WGS sequence"/>
</dbReference>
<dbReference type="GO" id="GO:1990112">
    <property type="term" value="C:RQC complex"/>
    <property type="evidence" value="ECO:0007669"/>
    <property type="project" value="TreeGrafter"/>
</dbReference>
<dbReference type="Pfam" id="PF05833">
    <property type="entry name" value="NFACT_N"/>
    <property type="match status" value="1"/>
</dbReference>
<gene>
    <name evidence="1" type="ORF">IAB05_03545</name>
</gene>
<dbReference type="PANTHER" id="PTHR15239:SF6">
    <property type="entry name" value="RIBOSOME QUALITY CONTROL COMPLEX SUBUNIT NEMF"/>
    <property type="match status" value="1"/>
</dbReference>
<dbReference type="InterPro" id="IPR051608">
    <property type="entry name" value="RQC_Subunit_NEMF"/>
</dbReference>
<evidence type="ECO:0000313" key="2">
    <source>
        <dbReference type="Proteomes" id="UP000824094"/>
    </source>
</evidence>
<sequence length="418" mass="46830">MPNDMITLKALGKELSETLNSGRINRIASLGNDSYLFTVRARGTNRALFLSAKSDTAGVYITESEHSADEIPNNFCMALRKRLIGGIVESFSVENEDRIIKIDILSRNELNDAKKYSLYAEIMGGASNLILVSDGNIIDAAKRIINENSRPVYPGADYVLPPRGKILLSDPDAVSVLDSSSTAKEVIYRLNGLSPESATELLRLRDSVGAAKALRQMNDMYSSAVYSPVAVPGSPNAFYAYRYGNLTDVKPFPTLSEAIDFCRRKAVAERERSARARRSEKLISALEKKLLRHIADSKKVLADNESGERYKELGEILKCNFYRLQKGMSIIECDDFYNSRSVKIELNPTFSPKKNIERYFKLYAKSKGAKRFAAEDLTRSEEALDRVKEIKIYIRNCKTEAEFSEIEQEILALSGRPK</sequence>
<dbReference type="GO" id="GO:0072344">
    <property type="term" value="P:rescue of stalled ribosome"/>
    <property type="evidence" value="ECO:0007669"/>
    <property type="project" value="TreeGrafter"/>
</dbReference>